<protein>
    <submittedName>
        <fullName evidence="1">Uncharacterized protein</fullName>
    </submittedName>
</protein>
<gene>
    <name evidence="1" type="ordered locus">XALc_0740</name>
</gene>
<dbReference type="eggNOG" id="COG2274">
    <property type="taxonomic scope" value="Bacteria"/>
</dbReference>
<organism evidence="1 2">
    <name type="scientific">Xanthomonas albilineans (strain GPE PC73 / CFBP 7063)</name>
    <dbReference type="NCBI Taxonomy" id="380358"/>
    <lineage>
        <taxon>Bacteria</taxon>
        <taxon>Pseudomonadati</taxon>
        <taxon>Pseudomonadota</taxon>
        <taxon>Gammaproteobacteria</taxon>
        <taxon>Lysobacterales</taxon>
        <taxon>Lysobacteraceae</taxon>
        <taxon>Xanthomonas</taxon>
    </lineage>
</organism>
<evidence type="ECO:0000313" key="2">
    <source>
        <dbReference type="Proteomes" id="UP000001890"/>
    </source>
</evidence>
<dbReference type="InterPro" id="IPR027417">
    <property type="entry name" value="P-loop_NTPase"/>
</dbReference>
<dbReference type="AlphaFoldDB" id="D2UC24"/>
<sequence length="103" mass="11799">MCNALCDCEVLRMEVEFNFFADSIADTISFFDPAFDFGRMEAVHEDIAAMPMGYHGLIGDKGALWRRQKQRVILARGLYRQAKLLFLHEVTRHLNAKCDCLGK</sequence>
<keyword evidence="2" id="KW-1185">Reference proteome</keyword>
<dbReference type="EMBL" id="FP565176">
    <property type="protein sequence ID" value="CBA15258.1"/>
    <property type="molecule type" value="Genomic_DNA"/>
</dbReference>
<dbReference type="SUPFAM" id="SSF52540">
    <property type="entry name" value="P-loop containing nucleoside triphosphate hydrolases"/>
    <property type="match status" value="1"/>
</dbReference>
<accession>D2UC24</accession>
<dbReference type="KEGG" id="xal:XALC_0740"/>
<dbReference type="Gene3D" id="3.40.50.300">
    <property type="entry name" value="P-loop containing nucleotide triphosphate hydrolases"/>
    <property type="match status" value="1"/>
</dbReference>
<evidence type="ECO:0000313" key="1">
    <source>
        <dbReference type="EMBL" id="CBA15258.1"/>
    </source>
</evidence>
<dbReference type="STRING" id="380358.XALC_0740"/>
<name>D2UC24_XANAP</name>
<dbReference type="Proteomes" id="UP000001890">
    <property type="component" value="Chromosome"/>
</dbReference>
<reference evidence="1 2" key="1">
    <citation type="journal article" date="2009" name="BMC Genomics">
        <title>The complete genome sequence of Xanthomonas albilineans provides new insights into the reductive genome evolution of the xylem-limited Xanthomonadaceae.</title>
        <authorList>
            <person name="Pieretti I."/>
            <person name="Royer M."/>
            <person name="Barbe V."/>
            <person name="Carrere S."/>
            <person name="Koebnik R."/>
            <person name="Cociancich S."/>
            <person name="Couloux A."/>
            <person name="Darrasse A."/>
            <person name="Gouzy J."/>
            <person name="Jacques M.A."/>
            <person name="Lauber E."/>
            <person name="Manceau C."/>
            <person name="Mangenot S."/>
            <person name="Poussier S."/>
            <person name="Segurens B."/>
            <person name="Szurek B."/>
            <person name="Verdier V."/>
            <person name="Arlat M."/>
            <person name="Rott P."/>
        </authorList>
    </citation>
    <scope>NUCLEOTIDE SEQUENCE [LARGE SCALE GENOMIC DNA]</scope>
    <source>
        <strain evidence="2">GPE PC73 / CFBP 7063</strain>
    </source>
</reference>
<proteinExistence type="predicted"/>